<feature type="domain" description="Reverse transcriptase Ty1/copia-type" evidence="1">
    <location>
        <begin position="43"/>
        <end position="143"/>
    </location>
</feature>
<dbReference type="InterPro" id="IPR013103">
    <property type="entry name" value="RVT_2"/>
</dbReference>
<proteinExistence type="predicted"/>
<dbReference type="Pfam" id="PF07727">
    <property type="entry name" value="RVT_2"/>
    <property type="match status" value="1"/>
</dbReference>
<evidence type="ECO:0000313" key="2">
    <source>
        <dbReference type="RefSeq" id="XP_016494691.1"/>
    </source>
</evidence>
<dbReference type="KEGG" id="nta:107813889"/>
<sequence length="193" mass="21835">MVIVRTIISMATSRGWNLFQMDVNNTFLQGDLYGEVYMDLPQGYNQSAHDNSLFTKKTNSHIVLILAFADDLLITGSNAELIEEVKQTLQNFFKVKDLGELRYFLGIEVLRSKEGIPLTQRQYSLQLISEVRLAAAKSISTPIDLNQKLTTVDYDKHVGVNGDEELEEIGSYQRLIGKLLYLTITRPNLSFAV</sequence>
<dbReference type="InterPro" id="IPR043502">
    <property type="entry name" value="DNA/RNA_pol_sf"/>
</dbReference>
<reference evidence="2" key="1">
    <citation type="submission" date="2025-08" db="UniProtKB">
        <authorList>
            <consortium name="RefSeq"/>
        </authorList>
    </citation>
    <scope>IDENTIFICATION</scope>
</reference>
<dbReference type="PaxDb" id="4097-A0A1S4C0K9"/>
<organism evidence="2">
    <name type="scientific">Nicotiana tabacum</name>
    <name type="common">Common tobacco</name>
    <dbReference type="NCBI Taxonomy" id="4097"/>
    <lineage>
        <taxon>Eukaryota</taxon>
        <taxon>Viridiplantae</taxon>
        <taxon>Streptophyta</taxon>
        <taxon>Embryophyta</taxon>
        <taxon>Tracheophyta</taxon>
        <taxon>Spermatophyta</taxon>
        <taxon>Magnoliopsida</taxon>
        <taxon>eudicotyledons</taxon>
        <taxon>Gunneridae</taxon>
        <taxon>Pentapetalae</taxon>
        <taxon>asterids</taxon>
        <taxon>lamiids</taxon>
        <taxon>Solanales</taxon>
        <taxon>Solanaceae</taxon>
        <taxon>Nicotianoideae</taxon>
        <taxon>Nicotianeae</taxon>
        <taxon>Nicotiana</taxon>
    </lineage>
</organism>
<dbReference type="RefSeq" id="XP_016494691.1">
    <property type="nucleotide sequence ID" value="XM_016639205.1"/>
</dbReference>
<accession>A0A1S4C0K9</accession>
<dbReference type="STRING" id="4097.A0A1S4C0K9"/>
<dbReference type="AlphaFoldDB" id="A0A1S4C0K9"/>
<dbReference type="OrthoDB" id="414945at2759"/>
<gene>
    <name evidence="2" type="primary">LOC107813889</name>
</gene>
<dbReference type="SUPFAM" id="SSF56672">
    <property type="entry name" value="DNA/RNA polymerases"/>
    <property type="match status" value="1"/>
</dbReference>
<name>A0A1S4C0K9_TOBAC</name>
<protein>
    <submittedName>
        <fullName evidence="2">Uncharacterized mitochondrial protein AtMg00810-like</fullName>
    </submittedName>
</protein>
<evidence type="ECO:0000259" key="1">
    <source>
        <dbReference type="Pfam" id="PF07727"/>
    </source>
</evidence>